<comment type="subcellular location">
    <subcellularLocation>
        <location evidence="1 6">Cell membrane</location>
        <topology evidence="1 6">Multi-pass membrane protein</topology>
    </subcellularLocation>
</comment>
<comment type="catalytic activity">
    <reaction evidence="6">
        <text>L-lysyl-tRNA(Lys) + a 1,2-diacyl-sn-glycero-3-phospho-(1'-sn-glycerol) = a 1,2-diacyl-sn-glycero-3-phospho-1'-(3'-O-L-lysyl)-sn-glycerol + tRNA(Lys)</text>
        <dbReference type="Rhea" id="RHEA:10668"/>
        <dbReference type="Rhea" id="RHEA-COMP:9696"/>
        <dbReference type="Rhea" id="RHEA-COMP:9697"/>
        <dbReference type="ChEBI" id="CHEBI:64716"/>
        <dbReference type="ChEBI" id="CHEBI:75792"/>
        <dbReference type="ChEBI" id="CHEBI:78442"/>
        <dbReference type="ChEBI" id="CHEBI:78529"/>
        <dbReference type="EC" id="2.3.2.3"/>
    </reaction>
</comment>
<feature type="transmembrane region" description="Helical" evidence="6">
    <location>
        <begin position="131"/>
        <end position="148"/>
    </location>
</feature>
<protein>
    <recommendedName>
        <fullName evidence="6">Phosphatidylglycerol lysyltransferase</fullName>
        <ecNumber evidence="6">2.3.2.3</ecNumber>
    </recommendedName>
    <alternativeName>
        <fullName evidence="6">Lysylphosphatidylglycerol synthase</fullName>
    </alternativeName>
</protein>
<evidence type="ECO:0000256" key="1">
    <source>
        <dbReference type="ARBA" id="ARBA00004651"/>
    </source>
</evidence>
<reference evidence="7" key="1">
    <citation type="journal article" date="2018" name="Environ. Microbiol.">
        <title>Sporulation capability and amylosome conservation among diverse human colonic and rumen isolates of the keystone starch-degrader Ruminococcus bromii.</title>
        <authorList>
            <person name="Mukhopadhya I."/>
            <person name="Morais S."/>
            <person name="Laverde-Gomez J."/>
            <person name="Sheridan P.O."/>
            <person name="Walker A.W."/>
            <person name="Kelly W."/>
            <person name="Klieve A.V."/>
            <person name="Ouwerkerk D."/>
            <person name="Duncan S.H."/>
            <person name="Louis P."/>
            <person name="Koropatkin N."/>
            <person name="Cockburn D."/>
            <person name="Kibler R."/>
            <person name="Cooper P.J."/>
            <person name="Sandoval C."/>
            <person name="Crost E."/>
            <person name="Juge N."/>
            <person name="Bayer E.A."/>
            <person name="Flint H.J."/>
        </authorList>
    </citation>
    <scope>NUCLEOTIDE SEQUENCE [LARGE SCALE GENOMIC DNA]</scope>
    <source>
        <strain evidence="7">ATCC 27255</strain>
    </source>
</reference>
<keyword evidence="8" id="KW-1185">Reference proteome</keyword>
<dbReference type="InterPro" id="IPR022791">
    <property type="entry name" value="L-PG_synthase/AglD"/>
</dbReference>
<evidence type="ECO:0000256" key="6">
    <source>
        <dbReference type="RuleBase" id="RU363042"/>
    </source>
</evidence>
<feature type="transmembrane region" description="Helical" evidence="6">
    <location>
        <begin position="160"/>
        <end position="183"/>
    </location>
</feature>
<comment type="similarity">
    <text evidence="6">Belongs to the LPG synthase family.</text>
</comment>
<keyword evidence="2" id="KW-1003">Cell membrane</keyword>
<evidence type="ECO:0000256" key="2">
    <source>
        <dbReference type="ARBA" id="ARBA00022475"/>
    </source>
</evidence>
<keyword evidence="6" id="KW-0443">Lipid metabolism</keyword>
<evidence type="ECO:0000256" key="4">
    <source>
        <dbReference type="ARBA" id="ARBA00022989"/>
    </source>
</evidence>
<feature type="transmembrane region" description="Helical" evidence="6">
    <location>
        <begin position="239"/>
        <end position="259"/>
    </location>
</feature>
<organism evidence="7 8">
    <name type="scientific">Ruminococcus bromii</name>
    <dbReference type="NCBI Taxonomy" id="40518"/>
    <lineage>
        <taxon>Bacteria</taxon>
        <taxon>Bacillati</taxon>
        <taxon>Bacillota</taxon>
        <taxon>Clostridia</taxon>
        <taxon>Eubacteriales</taxon>
        <taxon>Oscillospiraceae</taxon>
        <taxon>Ruminococcus</taxon>
    </lineage>
</organism>
<keyword evidence="6" id="KW-0808">Transferase</keyword>
<keyword evidence="6" id="KW-0046">Antibiotic resistance</keyword>
<evidence type="ECO:0000256" key="3">
    <source>
        <dbReference type="ARBA" id="ARBA00022692"/>
    </source>
</evidence>
<dbReference type="PANTHER" id="PTHR37693:SF1">
    <property type="entry name" value="INTEGRAL MEMBRANE PROTEIN"/>
    <property type="match status" value="1"/>
</dbReference>
<feature type="transmembrane region" description="Helical" evidence="6">
    <location>
        <begin position="279"/>
        <end position="298"/>
    </location>
</feature>
<name>A0A2N0UXV9_9FIRM</name>
<dbReference type="GO" id="GO:0050071">
    <property type="term" value="F:phosphatidylglycerol lysyltransferase activity"/>
    <property type="evidence" value="ECO:0007669"/>
    <property type="project" value="UniProtKB-EC"/>
</dbReference>
<keyword evidence="4 6" id="KW-1133">Transmembrane helix</keyword>
<dbReference type="EC" id="2.3.2.3" evidence="6"/>
<dbReference type="GO" id="GO:0006629">
    <property type="term" value="P:lipid metabolic process"/>
    <property type="evidence" value="ECO:0007669"/>
    <property type="project" value="UniProtKB-KW"/>
</dbReference>
<gene>
    <name evidence="6" type="primary">mprF</name>
    <name evidence="7" type="ORF">RBATCC27255_00731</name>
</gene>
<dbReference type="AlphaFoldDB" id="A0A2N0UXV9"/>
<evidence type="ECO:0000313" key="8">
    <source>
        <dbReference type="Proteomes" id="UP000233425"/>
    </source>
</evidence>
<dbReference type="PANTHER" id="PTHR37693">
    <property type="entry name" value="PHOSPHATIDYLGLYCEROL LYSYLTRANSFERASE"/>
    <property type="match status" value="1"/>
</dbReference>
<comment type="caution">
    <text evidence="7">The sequence shown here is derived from an EMBL/GenBank/DDBJ whole genome shotgun (WGS) entry which is preliminary data.</text>
</comment>
<dbReference type="Proteomes" id="UP000233425">
    <property type="component" value="Unassembled WGS sequence"/>
</dbReference>
<dbReference type="NCBIfam" id="TIGR00374">
    <property type="entry name" value="flippase-like domain"/>
    <property type="match status" value="1"/>
</dbReference>
<accession>A0A2N0UXV9</accession>
<evidence type="ECO:0000256" key="5">
    <source>
        <dbReference type="ARBA" id="ARBA00023136"/>
    </source>
</evidence>
<keyword evidence="5 6" id="KW-0472">Membrane</keyword>
<dbReference type="GO" id="GO:0005886">
    <property type="term" value="C:plasma membrane"/>
    <property type="evidence" value="ECO:0007669"/>
    <property type="project" value="UniProtKB-SubCell"/>
</dbReference>
<proteinExistence type="inferred from homology"/>
<feature type="transmembrane region" description="Helical" evidence="6">
    <location>
        <begin position="329"/>
        <end position="351"/>
    </location>
</feature>
<dbReference type="GO" id="GO:0046677">
    <property type="term" value="P:response to antibiotic"/>
    <property type="evidence" value="ECO:0007669"/>
    <property type="project" value="UniProtKB-KW"/>
</dbReference>
<sequence length="382" mass="43378">MEKKKFRISGKLIFNLAVVAISIYLIIYFFVSEDGLIDLLKKPDGCNMLIVLAALLIYDLNILVDAVVTLIYVRSKYKDFSFIEALKVAFVGVFFSAITPSSTGGQPMQLYLMSKKNISVGFGSACMTQKFIVYQIVMTAVSVIAVITRFNYFSDAFTNIWSTLFIIFGFTVQLAMTALFLLVSFSRKVTNKLINLIYKIMKKFKFIKNPEKKVERLHKEVDMFHDTNKQLFSSVKRLVVIYVLVFIQVLLILSIPYLIYISFGMAPIARAAGQPTLSFYDSICIQSFVLFTANLIPLPGASGGAELAFTMYFGSFFKIGAISKIKPAILMWRFITYYGAILISAPFSYFTKGKRRDDEIKQIEEELESEMENKKTEEKVTQ</sequence>
<dbReference type="Pfam" id="PF03706">
    <property type="entry name" value="LPG_synthase_TM"/>
    <property type="match status" value="1"/>
</dbReference>
<feature type="transmembrane region" description="Helical" evidence="6">
    <location>
        <begin position="51"/>
        <end position="73"/>
    </location>
</feature>
<comment type="function">
    <text evidence="6">Catalyzes the transfer of a lysyl group from L-lysyl-tRNA(Lys) to membrane-bound phosphatidylglycerol (PG), which produces lysylphosphatidylglycerol (LPG), a major component of the bacterial membrane with a positive net charge. LPG synthesis contributes to bacterial virulence as it is involved in the resistance mechanism against cationic antimicrobial peptides (CAMP) produces by the host's immune system (defensins, cathelicidins) and by the competing microorganisms.</text>
</comment>
<feature type="transmembrane region" description="Helical" evidence="6">
    <location>
        <begin position="12"/>
        <end position="31"/>
    </location>
</feature>
<keyword evidence="3 6" id="KW-0812">Transmembrane</keyword>
<evidence type="ECO:0000313" key="7">
    <source>
        <dbReference type="EMBL" id="PKD31816.1"/>
    </source>
</evidence>
<dbReference type="RefSeq" id="WP_169923241.1">
    <property type="nucleotide sequence ID" value="NZ_CABMMZ010000038.1"/>
</dbReference>
<dbReference type="EMBL" id="NNSR01000038">
    <property type="protein sequence ID" value="PKD31816.1"/>
    <property type="molecule type" value="Genomic_DNA"/>
</dbReference>